<dbReference type="GO" id="GO:0019904">
    <property type="term" value="F:protein domain specific binding"/>
    <property type="evidence" value="ECO:0007669"/>
    <property type="project" value="UniProtKB-UniRule"/>
</dbReference>
<comment type="PTM">
    <text evidence="18">Highly phosphorylated.</text>
</comment>
<dbReference type="GO" id="GO:0003677">
    <property type="term" value="F:DNA binding"/>
    <property type="evidence" value="ECO:0007669"/>
    <property type="project" value="UniProtKB-UniRule"/>
</dbReference>
<dbReference type="SMR" id="A0A1X9RQW4"/>
<evidence type="ECO:0000256" key="19">
    <source>
        <dbReference type="PIRNR" id="PIRNR003407"/>
    </source>
</evidence>
<evidence type="ECO:0000256" key="14">
    <source>
        <dbReference type="ARBA" id="ARBA00023200"/>
    </source>
</evidence>
<keyword evidence="5 18" id="KW-1090">Inhibition of host innate immune response by virus</keyword>
<reference evidence="20" key="1">
    <citation type="journal article" date="2017" name="Mem. Inst. Oswaldo Cruz">
        <title>Characterization of high and low-risk human papillomavirus complete genomes isolated from cervical specimens in southern Brazil.</title>
        <authorList>
            <person name="de Oliveira G.R."/>
            <person name="Siqueira J.D."/>
            <person name="Finger-Jardim F."/>
            <person name="Vieira V.C."/>
            <person name="Silva R.L."/>
            <person name="Goncalves C.V."/>
            <person name="Soares E."/>
            <person name="de Martinez A.M.B."/>
            <person name="Soares M.A."/>
        </authorList>
    </citation>
    <scope>NUCLEOTIDE SEQUENCE [LARGE SCALE GENOMIC DNA]</scope>
    <source>
        <strain evidence="20">114B</strain>
    </source>
</reference>
<keyword evidence="4 18" id="KW-0945">Host-virus interaction</keyword>
<keyword evidence="1 18" id="KW-1121">Modulation of host cell cycle by virus</keyword>
<dbReference type="PIRSF" id="PIRSF003407">
    <property type="entry name" value="Papvi_E7"/>
    <property type="match status" value="1"/>
</dbReference>
<evidence type="ECO:0000256" key="10">
    <source>
        <dbReference type="ARBA" id="ARBA00023015"/>
    </source>
</evidence>
<evidence type="ECO:0000256" key="11">
    <source>
        <dbReference type="ARBA" id="ARBA00023125"/>
    </source>
</evidence>
<evidence type="ECO:0000256" key="5">
    <source>
        <dbReference type="ARBA" id="ARBA00022632"/>
    </source>
</evidence>
<evidence type="ECO:0000256" key="8">
    <source>
        <dbReference type="ARBA" id="ARBA00022830"/>
    </source>
</evidence>
<comment type="subunit">
    <text evidence="18">Homodimer. Homooligomer. Interacts with host RB1; this interaction induces dissociation of RB1-E2F1 complex thereby disrupting RB1 activity. Interacts with host EP300; this interaction represses EP300 transcriptional activity. Interacts with protein E2; this interaction inhibits E7 oncogenic activity. Interacts with host TMEM173/STING; this interaction impairs the ability of TMEM173/STING to sense cytosolic DNA and promote the production of type I interferon (IFN-alpha and IFN-beta).</text>
</comment>
<dbReference type="Proteomes" id="UP000202008">
    <property type="component" value="Segment"/>
</dbReference>
<dbReference type="Pfam" id="PF00527">
    <property type="entry name" value="E7"/>
    <property type="match status" value="1"/>
</dbReference>
<dbReference type="GO" id="GO:0052170">
    <property type="term" value="P:symbiont-mediated suppression of host innate immune response"/>
    <property type="evidence" value="ECO:0007669"/>
    <property type="project" value="UniProtKB-KW"/>
</dbReference>
<keyword evidence="9 18" id="KW-0862">Zinc</keyword>
<evidence type="ECO:0000256" key="15">
    <source>
        <dbReference type="ARBA" id="ARBA00023258"/>
    </source>
</evidence>
<evidence type="ECO:0000256" key="9">
    <source>
        <dbReference type="ARBA" id="ARBA00022833"/>
    </source>
</evidence>
<keyword evidence="3 18" id="KW-1048">Host nucleus</keyword>
<name>A0A1X9RQW4_9PAPI</name>
<keyword evidence="7 18" id="KW-0863">Zinc-finger</keyword>
<keyword evidence="12 18" id="KW-0010">Activator</keyword>
<accession>A0A1X9RQW4</accession>
<proteinExistence type="inferred from homology"/>
<comment type="function">
    <text evidence="19">E7 protein has both transforming and trans-activating activities.</text>
</comment>
<keyword evidence="8 18" id="KW-1114">Inhibition of host interferon signaling pathway by virus</keyword>
<comment type="subcellular location">
    <subcellularLocation>
        <location evidence="18">Host cytoplasm</location>
    </subcellularLocation>
    <subcellularLocation>
        <location evidence="18">Host nucleus</location>
    </subcellularLocation>
    <text evidence="18">Predominantly found in the host nucleus.</text>
</comment>
<dbReference type="SUPFAM" id="SSF161234">
    <property type="entry name" value="E7 C-terminal domain-like"/>
    <property type="match status" value="1"/>
</dbReference>
<evidence type="ECO:0000256" key="3">
    <source>
        <dbReference type="ARBA" id="ARBA00022562"/>
    </source>
</evidence>
<evidence type="ECO:0000256" key="18">
    <source>
        <dbReference type="HAMAP-Rule" id="MF_04004"/>
    </source>
</evidence>
<dbReference type="GO" id="GO:0006351">
    <property type="term" value="P:DNA-templated transcription"/>
    <property type="evidence" value="ECO:0007669"/>
    <property type="project" value="UniProtKB-UniRule"/>
</dbReference>
<evidence type="ECO:0000313" key="20">
    <source>
        <dbReference type="EMBL" id="ARQ82681.1"/>
    </source>
</evidence>
<evidence type="ECO:0000256" key="16">
    <source>
        <dbReference type="ARBA" id="ARBA00023280"/>
    </source>
</evidence>
<feature type="zinc finger region" evidence="18">
    <location>
        <begin position="68"/>
        <end position="104"/>
    </location>
</feature>
<dbReference type="GO" id="GO:0039645">
    <property type="term" value="P:symbiont-mediated perturbation of host cell cycle G1/S transition checkpoint"/>
    <property type="evidence" value="ECO:0007669"/>
    <property type="project" value="UniProtKB-UniRule"/>
</dbReference>
<dbReference type="OrthoDB" id="28045at10239"/>
<dbReference type="GO" id="GO:0008270">
    <property type="term" value="F:zinc ion binding"/>
    <property type="evidence" value="ECO:0007669"/>
    <property type="project" value="UniProtKB-KW"/>
</dbReference>
<evidence type="ECO:0000256" key="12">
    <source>
        <dbReference type="ARBA" id="ARBA00023159"/>
    </source>
</evidence>
<evidence type="ECO:0000256" key="6">
    <source>
        <dbReference type="ARBA" id="ARBA00022723"/>
    </source>
</evidence>
<protein>
    <recommendedName>
        <fullName evidence="18 19">Protein E7</fullName>
    </recommendedName>
</protein>
<evidence type="ECO:0000256" key="7">
    <source>
        <dbReference type="ARBA" id="ARBA00022771"/>
    </source>
</evidence>
<comment type="domain">
    <text evidence="18">The E7 terminal domain is an intrinsically disordered domain, whose flexibility and conformational transitions confer target adaptability to the oncoprotein. It allows adaptation to a variety of protein targets and exposes the PEST degradation sequence that regulates its turnover in the cell.</text>
</comment>
<keyword evidence="11 18" id="KW-0238">DNA-binding</keyword>
<keyword evidence="17 18" id="KW-1078">G1/S host cell cycle checkpoint dysregulation by virus</keyword>
<sequence length="108" mass="12355">MHGPKPTVHDIVLDLEPYNEVQEVDLYCYEELNNSEEEIDEPDNAINHRQPLLARREELQRHTICCVCCKCEASLQLVVESSAADLRDLQQLFLGTLSFLCPLCAVLR</sequence>
<keyword evidence="14 18" id="KW-1035">Host cytoplasm</keyword>
<dbReference type="EMBL" id="KX514426">
    <property type="protein sequence ID" value="ARQ82681.1"/>
    <property type="molecule type" value="Genomic_DNA"/>
</dbReference>
<dbReference type="GO" id="GO:0003700">
    <property type="term" value="F:DNA-binding transcription factor activity"/>
    <property type="evidence" value="ECO:0007669"/>
    <property type="project" value="UniProtKB-UniRule"/>
</dbReference>
<comment type="caution">
    <text evidence="18">Lacks conserved residue(s) required for the propagation of feature annotation.</text>
</comment>
<feature type="short sequence motif" description="Nuclear export signal" evidence="18">
    <location>
        <begin position="86"/>
        <end position="94"/>
    </location>
</feature>
<gene>
    <name evidence="18" type="primary">E7</name>
</gene>
<dbReference type="HAMAP" id="MF_04004">
    <property type="entry name" value="PPV_E7"/>
    <property type="match status" value="1"/>
</dbReference>
<keyword evidence="15" id="KW-0922">Interferon antiviral system evasion</keyword>
<evidence type="ECO:0000256" key="17">
    <source>
        <dbReference type="ARBA" id="ARBA00023309"/>
    </source>
</evidence>
<dbReference type="InterPro" id="IPR000148">
    <property type="entry name" value="Papilloma_E7"/>
</dbReference>
<organism evidence="20">
    <name type="scientific">Human papillomavirus type 85</name>
    <dbReference type="NCBI Taxonomy" id="652810"/>
    <lineage>
        <taxon>Viruses</taxon>
        <taxon>Monodnaviria</taxon>
        <taxon>Shotokuvirae</taxon>
        <taxon>Cossaviricota</taxon>
        <taxon>Papovaviricetes</taxon>
        <taxon>Zurhausenvirales</taxon>
        <taxon>Papillomaviridae</taxon>
    </lineage>
</organism>
<keyword evidence="16 18" id="KW-0899">Viral immunoevasion</keyword>
<dbReference type="GO" id="GO:0042025">
    <property type="term" value="C:host cell nucleus"/>
    <property type="evidence" value="ECO:0007669"/>
    <property type="project" value="UniProtKB-SubCell"/>
</dbReference>
<evidence type="ECO:0000256" key="1">
    <source>
        <dbReference type="ARBA" id="ARBA00022504"/>
    </source>
</evidence>
<dbReference type="Gene3D" id="3.30.160.330">
    <property type="match status" value="1"/>
</dbReference>
<evidence type="ECO:0000256" key="4">
    <source>
        <dbReference type="ARBA" id="ARBA00022581"/>
    </source>
</evidence>
<comment type="function">
    <text evidence="18">Plays a role in viral genome replication by driving entry of quiescent cells into the cell cycle. Stimulation of progression from G1 to S phase allows the virus to efficiently use the cellular DNA replicating machinery to achieve viral genome replication. E7 protein has both transforming and trans-activating activities. Induces the disassembly of the E2F1 transcription factor from RB1, with subsequent transcriptional activation of E2F1-regulated S-phase genes. Interferes with host histone deacetylation mediated by HDAC1 and HDAC2, leading to transcription activation. Plays also a role in the inhibition of both antiviral and antiproliferative functions of host interferon alpha. Interaction with host TMEM173/STING impairs the ability of TMEM173/STING to sense cytosolic DNA and promote the production of type I interferon (IFN-alpha and IFN-beta).</text>
</comment>
<keyword evidence="2 18" id="KW-0244">Early protein</keyword>
<comment type="similarity">
    <text evidence="18 19">Belongs to the papillomaviridae E7 protein family.</text>
</comment>
<keyword evidence="13 18" id="KW-0804">Transcription</keyword>
<feature type="short sequence motif" description="LXCXE motif; interaction with host RB1 and TMEM173/STING" evidence="18">
    <location>
        <begin position="26"/>
        <end position="30"/>
    </location>
</feature>
<dbReference type="GO" id="GO:0030430">
    <property type="term" value="C:host cell cytoplasm"/>
    <property type="evidence" value="ECO:0007669"/>
    <property type="project" value="UniProtKB-SubCell"/>
</dbReference>
<keyword evidence="6 18" id="KW-0479">Metal-binding</keyword>
<evidence type="ECO:0000256" key="13">
    <source>
        <dbReference type="ARBA" id="ARBA00023163"/>
    </source>
</evidence>
<keyword evidence="10 18" id="KW-0805">Transcription regulation</keyword>
<dbReference type="GO" id="GO:0039502">
    <property type="term" value="P:symbiont-mediated suppression of host type I interferon-mediated signaling pathway"/>
    <property type="evidence" value="ECO:0007669"/>
    <property type="project" value="UniProtKB-UniRule"/>
</dbReference>
<evidence type="ECO:0000256" key="2">
    <source>
        <dbReference type="ARBA" id="ARBA00022518"/>
    </source>
</evidence>